<sequence length="636" mass="72166">MSKRLIIEQIARTKVDGTIEKLEFTDGVNAIVGPQNTGKSTWLRMFDFLMADDGTPMGTFDEGLVEKYNAISSLLRFGSSVVELERRWNGQGTRSQIFLNGDHIRTEDAQTLLLEALDIPVLRYPQGNIYASDRTWPTLGWRSLFRHIYRRQDFWSDLVPRQPESEQHACLLQFLGLAQHLFSPDLSLLTDKKKKLTQLEVRREQFKELLRKLMPEVMDQADADLARDVTPGSIAEASARIGVEIDGLISERAALVKLVREQSQPQASRLDTILVERVAAQDKRDTLRRDLNAVQMRIAELDRYRNGLDREVVRLDRADAAARILENLRVTHCPACDQSVEGRDHHSHSCFLCGQPKERTEANAEAAVRRLKFERDQIAAERTEAGELLIVAEQELRQKCLAINDLEARLNELEQTLRPFQASASAVVPEELALIDQRIGELNARRQTIEAFHSPLEMSERLTDEIAQLQSEIRGLELRVTKNENKIDFDEAGDRLSRGFNTYLDAIRGRDPNTWTATGEVSALISDRRTQLNIGSRPARSKLGGTLTIYFLFAYHYALLTLSRFANCHYPGLTILDFIPDIAEEAALGSRLHLVLSPFVELSHDKEVAPIQVIATSRALPKTPDINYIELTEVWR</sequence>
<gene>
    <name evidence="2" type="ORF">HU230_33685</name>
</gene>
<accession>A0A973WY36</accession>
<keyword evidence="1" id="KW-0175">Coiled coil</keyword>
<dbReference type="EMBL" id="JABWSX010000001">
    <property type="protein sequence ID" value="NVL10518.1"/>
    <property type="molecule type" value="Genomic_DNA"/>
</dbReference>
<reference evidence="2" key="1">
    <citation type="submission" date="2020-06" db="EMBL/GenBank/DDBJ databases">
        <title>Whole Genome Sequence of Bradyrhizobium sp. Strain 66S1MB.</title>
        <authorList>
            <person name="Bromfield E."/>
            <person name="Cloutier S."/>
        </authorList>
    </citation>
    <scope>NUCLEOTIDE SEQUENCE</scope>
    <source>
        <strain evidence="2">66S1MB</strain>
    </source>
</reference>
<dbReference type="AlphaFoldDB" id="A0A973WY36"/>
<feature type="coiled-coil region" evidence="1">
    <location>
        <begin position="357"/>
        <end position="423"/>
    </location>
</feature>
<evidence type="ECO:0008006" key="3">
    <source>
        <dbReference type="Google" id="ProtNLM"/>
    </source>
</evidence>
<organism evidence="2">
    <name type="scientific">Bradyrhizobium quebecense</name>
    <dbReference type="NCBI Taxonomy" id="2748629"/>
    <lineage>
        <taxon>Bacteria</taxon>
        <taxon>Pseudomonadati</taxon>
        <taxon>Pseudomonadota</taxon>
        <taxon>Alphaproteobacteria</taxon>
        <taxon>Hyphomicrobiales</taxon>
        <taxon>Nitrobacteraceae</taxon>
        <taxon>Bradyrhizobium</taxon>
    </lineage>
</organism>
<dbReference type="RefSeq" id="WP_176533647.1">
    <property type="nucleotide sequence ID" value="NZ_CP088022.1"/>
</dbReference>
<name>A0A973WY36_9BRAD</name>
<evidence type="ECO:0000256" key="1">
    <source>
        <dbReference type="SAM" id="Coils"/>
    </source>
</evidence>
<dbReference type="SUPFAM" id="SSF52540">
    <property type="entry name" value="P-loop containing nucleoside triphosphate hydrolases"/>
    <property type="match status" value="1"/>
</dbReference>
<feature type="coiled-coil region" evidence="1">
    <location>
        <begin position="459"/>
        <end position="486"/>
    </location>
</feature>
<protein>
    <recommendedName>
        <fullName evidence="3">Rad50/SbcC-type AAA domain-containing protein</fullName>
    </recommendedName>
</protein>
<evidence type="ECO:0000313" key="2">
    <source>
        <dbReference type="EMBL" id="NVL10518.1"/>
    </source>
</evidence>
<comment type="caution">
    <text evidence="2">The sequence shown here is derived from an EMBL/GenBank/DDBJ whole genome shotgun (WGS) entry which is preliminary data.</text>
</comment>
<dbReference type="InterPro" id="IPR027417">
    <property type="entry name" value="P-loop_NTPase"/>
</dbReference>
<proteinExistence type="predicted"/>
<dbReference type="Gene3D" id="3.40.50.300">
    <property type="entry name" value="P-loop containing nucleotide triphosphate hydrolases"/>
    <property type="match status" value="1"/>
</dbReference>